<evidence type="ECO:0000313" key="2">
    <source>
        <dbReference type="EMBL" id="KNE28189.1"/>
    </source>
</evidence>
<accession>A0AAW3I601</accession>
<proteinExistence type="predicted"/>
<dbReference type="AlphaFoldDB" id="A0AAW3I601"/>
<dbReference type="EMBL" id="LGVG01000008">
    <property type="protein sequence ID" value="KNE28189.1"/>
    <property type="molecule type" value="Genomic_DNA"/>
</dbReference>
<evidence type="ECO:0000313" key="3">
    <source>
        <dbReference type="Proteomes" id="UP000037511"/>
    </source>
</evidence>
<feature type="region of interest" description="Disordered" evidence="1">
    <location>
        <begin position="49"/>
        <end position="71"/>
    </location>
</feature>
<evidence type="ECO:0000256" key="1">
    <source>
        <dbReference type="SAM" id="MobiDB-lite"/>
    </source>
</evidence>
<dbReference type="Proteomes" id="UP000037511">
    <property type="component" value="Unassembled WGS sequence"/>
</dbReference>
<gene>
    <name evidence="2" type="ORF">AFM18_08480</name>
</gene>
<sequence>MAAALMAGLANATGAAGATPATSRSRNVAIEPGAPLMFYGTRKSASGSVAQAKRAAAKQRNRIRNKRAHRG</sequence>
<feature type="compositionally biased region" description="Basic residues" evidence="1">
    <location>
        <begin position="55"/>
        <end position="71"/>
    </location>
</feature>
<name>A0AAW3I601_9BURK</name>
<comment type="caution">
    <text evidence="2">The sequence shown here is derived from an EMBL/GenBank/DDBJ whole genome shotgun (WGS) entry which is preliminary data.</text>
</comment>
<organism evidence="2 3">
    <name type="scientific">Achromobacter spanius</name>
    <dbReference type="NCBI Taxonomy" id="217203"/>
    <lineage>
        <taxon>Bacteria</taxon>
        <taxon>Pseudomonadati</taxon>
        <taxon>Pseudomonadota</taxon>
        <taxon>Betaproteobacteria</taxon>
        <taxon>Burkholderiales</taxon>
        <taxon>Alcaligenaceae</taxon>
        <taxon>Achromobacter</taxon>
    </lineage>
</organism>
<protein>
    <submittedName>
        <fullName evidence="2">Uncharacterized protein</fullName>
    </submittedName>
</protein>
<reference evidence="2 3" key="1">
    <citation type="submission" date="2015-07" db="EMBL/GenBank/DDBJ databases">
        <title>Draft genome of Achromobacter spanius.</title>
        <authorList>
            <person name="Wang X."/>
        </authorList>
    </citation>
    <scope>NUCLEOTIDE SEQUENCE [LARGE SCALE GENOMIC DNA]</scope>
    <source>
        <strain evidence="2 3">CGMCC9173</strain>
    </source>
</reference>